<evidence type="ECO:0000256" key="2">
    <source>
        <dbReference type="ARBA" id="ARBA00022801"/>
    </source>
</evidence>
<accession>A0A7K1KQY0</accession>
<dbReference type="AlphaFoldDB" id="A0A7K1KQY0"/>
<protein>
    <submittedName>
        <fullName evidence="6">Endoglucanase</fullName>
    </submittedName>
</protein>
<keyword evidence="2 4" id="KW-0378">Hydrolase</keyword>
<dbReference type="GO" id="GO:0006080">
    <property type="term" value="P:substituted mannan metabolic process"/>
    <property type="evidence" value="ECO:0007669"/>
    <property type="project" value="InterPro"/>
</dbReference>
<evidence type="ECO:0000313" key="7">
    <source>
        <dbReference type="Proteomes" id="UP000461162"/>
    </source>
</evidence>
<organism evidence="6 7">
    <name type="scientific">Pseudodesulfovibrio alkaliphilus</name>
    <dbReference type="NCBI Taxonomy" id="2661613"/>
    <lineage>
        <taxon>Bacteria</taxon>
        <taxon>Pseudomonadati</taxon>
        <taxon>Thermodesulfobacteriota</taxon>
        <taxon>Desulfovibrionia</taxon>
        <taxon>Desulfovibrionales</taxon>
        <taxon>Desulfovibrionaceae</taxon>
    </lineage>
</organism>
<name>A0A7K1KQY0_9BACT</name>
<dbReference type="Proteomes" id="UP000461162">
    <property type="component" value="Unassembled WGS sequence"/>
</dbReference>
<dbReference type="RefSeq" id="WP_155935289.1">
    <property type="nucleotide sequence ID" value="NZ_WODC01000009.1"/>
</dbReference>
<evidence type="ECO:0000259" key="5">
    <source>
        <dbReference type="PROSITE" id="PS51764"/>
    </source>
</evidence>
<dbReference type="PROSITE" id="PS51764">
    <property type="entry name" value="GH26"/>
    <property type="match status" value="1"/>
</dbReference>
<feature type="active site" description="Proton donor" evidence="4">
    <location>
        <position position="145"/>
    </location>
</feature>
<dbReference type="PANTHER" id="PTHR40079:SF4">
    <property type="entry name" value="GH26 DOMAIN-CONTAINING PROTEIN-RELATED"/>
    <property type="match status" value="1"/>
</dbReference>
<dbReference type="InterPro" id="IPR000805">
    <property type="entry name" value="Glyco_hydro_26"/>
</dbReference>
<evidence type="ECO:0000256" key="1">
    <source>
        <dbReference type="ARBA" id="ARBA00007754"/>
    </source>
</evidence>
<keyword evidence="7" id="KW-1185">Reference proteome</keyword>
<reference evidence="6 7" key="1">
    <citation type="submission" date="2019-11" db="EMBL/GenBank/DDBJ databases">
        <title>Pseudodesulfovibrio alkaliphilus, sp. nov., an alkaliphilic sulfate-reducing bacteria from mud volcano of Taman peninsula, Russia.</title>
        <authorList>
            <person name="Frolova A."/>
            <person name="Merkel A.Y."/>
            <person name="Slobodkin A.I."/>
        </authorList>
    </citation>
    <scope>NUCLEOTIDE SEQUENCE [LARGE SCALE GENOMIC DNA]</scope>
    <source>
        <strain evidence="6 7">F-1</strain>
    </source>
</reference>
<dbReference type="PANTHER" id="PTHR40079">
    <property type="entry name" value="MANNAN ENDO-1,4-BETA-MANNOSIDASE E-RELATED"/>
    <property type="match status" value="1"/>
</dbReference>
<dbReference type="SUPFAM" id="SSF51445">
    <property type="entry name" value="(Trans)glycosidases"/>
    <property type="match status" value="1"/>
</dbReference>
<comment type="caution">
    <text evidence="6">The sequence shown here is derived from an EMBL/GenBank/DDBJ whole genome shotgun (WGS) entry which is preliminary data.</text>
</comment>
<dbReference type="EMBL" id="WODC01000009">
    <property type="protein sequence ID" value="MUM78494.1"/>
    <property type="molecule type" value="Genomic_DNA"/>
</dbReference>
<dbReference type="Gene3D" id="3.20.20.80">
    <property type="entry name" value="Glycosidases"/>
    <property type="match status" value="1"/>
</dbReference>
<dbReference type="PROSITE" id="PS51257">
    <property type="entry name" value="PROKAR_LIPOPROTEIN"/>
    <property type="match status" value="1"/>
</dbReference>
<proteinExistence type="inferred from homology"/>
<evidence type="ECO:0000313" key="6">
    <source>
        <dbReference type="EMBL" id="MUM78494.1"/>
    </source>
</evidence>
<feature type="active site" description="Nucleophile" evidence="4">
    <location>
        <position position="273"/>
    </location>
</feature>
<dbReference type="GO" id="GO:0016985">
    <property type="term" value="F:mannan endo-1,4-beta-mannosidase activity"/>
    <property type="evidence" value="ECO:0007669"/>
    <property type="project" value="InterPro"/>
</dbReference>
<evidence type="ECO:0000256" key="4">
    <source>
        <dbReference type="PROSITE-ProRule" id="PRU01100"/>
    </source>
</evidence>
<feature type="domain" description="GH26" evidence="5">
    <location>
        <begin position="7"/>
        <end position="327"/>
    </location>
</feature>
<dbReference type="InterPro" id="IPR017853">
    <property type="entry name" value="GH"/>
</dbReference>
<dbReference type="Pfam" id="PF02156">
    <property type="entry name" value="Glyco_hydro_26"/>
    <property type="match status" value="1"/>
</dbReference>
<dbReference type="InterPro" id="IPR022790">
    <property type="entry name" value="GH26_dom"/>
</dbReference>
<sequence length="347" mass="38283">MSAVRRRSGADGVRFLAALLALLAITTGCQSSPPPGFGLALHGEPSHEAIDSVRKTLGWPVSLVVFFVHWPADRQPAFPDQAIQTIRDAGAVPVITWEPMTVESGKETAVAASEILDGHWNDYIDAFAVSARDSGERIILRFAHEMNLSRYHWGGSGSEYGPQSPGRYRAMFRHIRERFLLQGADNVLFAFCPNAESLPHPVRDGADWNTASAYYPGDDAVDVLGMDGYNWGTTFTEQEHGWNSRFTAFAEIFSPLYEELRTLAPHKPVVVFETASVAQGGDKTAWIKDAVHTARSWGLAGLCWFDADKERDWRLTSGSDPAKLRPLVGIFAPRSDALDLPAREQRS</sequence>
<evidence type="ECO:0000256" key="3">
    <source>
        <dbReference type="ARBA" id="ARBA00023295"/>
    </source>
</evidence>
<keyword evidence="3 4" id="KW-0326">Glycosidase</keyword>
<comment type="similarity">
    <text evidence="1 4">Belongs to the glycosyl hydrolase 26 family.</text>
</comment>
<gene>
    <name evidence="6" type="ORF">GKC30_12695</name>
</gene>